<keyword evidence="3" id="KW-1185">Reference proteome</keyword>
<gene>
    <name evidence="2" type="ORF">E2C01_049930</name>
</gene>
<sequence>MAPISAEFHHQGSHILHYLNNCRQSSKNHRLSLQHVLLSRDLYKLGKVLPDTRTEELLWDGDSLSSFEGFSNAGEDTRPARHNHFPPRLPVLPCKGLDETSRTRVVLHSPSSAVVEENVSSTYPTKSEVGQTISGRQLSCQLGYQQPERPGMVAGDPELGAGSTPPVGHPRPPLHRCLD</sequence>
<organism evidence="2 3">
    <name type="scientific">Portunus trituberculatus</name>
    <name type="common">Swimming crab</name>
    <name type="synonym">Neptunus trituberculatus</name>
    <dbReference type="NCBI Taxonomy" id="210409"/>
    <lineage>
        <taxon>Eukaryota</taxon>
        <taxon>Metazoa</taxon>
        <taxon>Ecdysozoa</taxon>
        <taxon>Arthropoda</taxon>
        <taxon>Crustacea</taxon>
        <taxon>Multicrustacea</taxon>
        <taxon>Malacostraca</taxon>
        <taxon>Eumalacostraca</taxon>
        <taxon>Eucarida</taxon>
        <taxon>Decapoda</taxon>
        <taxon>Pleocyemata</taxon>
        <taxon>Brachyura</taxon>
        <taxon>Eubrachyura</taxon>
        <taxon>Portunoidea</taxon>
        <taxon>Portunidae</taxon>
        <taxon>Portuninae</taxon>
        <taxon>Portunus</taxon>
    </lineage>
</organism>
<evidence type="ECO:0000256" key="1">
    <source>
        <dbReference type="SAM" id="MobiDB-lite"/>
    </source>
</evidence>
<comment type="caution">
    <text evidence="2">The sequence shown here is derived from an EMBL/GenBank/DDBJ whole genome shotgun (WGS) entry which is preliminary data.</text>
</comment>
<evidence type="ECO:0000313" key="3">
    <source>
        <dbReference type="Proteomes" id="UP000324222"/>
    </source>
</evidence>
<dbReference type="AlphaFoldDB" id="A0A5B7G7N5"/>
<accession>A0A5B7G7N5</accession>
<proteinExistence type="predicted"/>
<name>A0A5B7G7N5_PORTR</name>
<reference evidence="2 3" key="1">
    <citation type="submission" date="2019-05" db="EMBL/GenBank/DDBJ databases">
        <title>Another draft genome of Portunus trituberculatus and its Hox gene families provides insights of decapod evolution.</title>
        <authorList>
            <person name="Jeong J.-H."/>
            <person name="Song I."/>
            <person name="Kim S."/>
            <person name="Choi T."/>
            <person name="Kim D."/>
            <person name="Ryu S."/>
            <person name="Kim W."/>
        </authorList>
    </citation>
    <scope>NUCLEOTIDE SEQUENCE [LARGE SCALE GENOMIC DNA]</scope>
    <source>
        <tissue evidence="2">Muscle</tissue>
    </source>
</reference>
<dbReference type="EMBL" id="VSRR010013600">
    <property type="protein sequence ID" value="MPC55981.1"/>
    <property type="molecule type" value="Genomic_DNA"/>
</dbReference>
<feature type="region of interest" description="Disordered" evidence="1">
    <location>
        <begin position="146"/>
        <end position="179"/>
    </location>
</feature>
<protein>
    <submittedName>
        <fullName evidence="2">Uncharacterized protein</fullName>
    </submittedName>
</protein>
<dbReference type="Proteomes" id="UP000324222">
    <property type="component" value="Unassembled WGS sequence"/>
</dbReference>
<evidence type="ECO:0000313" key="2">
    <source>
        <dbReference type="EMBL" id="MPC55981.1"/>
    </source>
</evidence>